<evidence type="ECO:0000313" key="2">
    <source>
        <dbReference type="EMBL" id="KAL2066964.1"/>
    </source>
</evidence>
<dbReference type="InterPro" id="IPR018392">
    <property type="entry name" value="LysM"/>
</dbReference>
<evidence type="ECO:0000259" key="1">
    <source>
        <dbReference type="PROSITE" id="PS51782"/>
    </source>
</evidence>
<reference evidence="2 3" key="1">
    <citation type="journal article" date="2024" name="Commun. Biol.">
        <title>Comparative genomic analysis of thermophilic fungi reveals convergent evolutionary adaptations and gene losses.</title>
        <authorList>
            <person name="Steindorff A.S."/>
            <person name="Aguilar-Pontes M.V."/>
            <person name="Robinson A.J."/>
            <person name="Andreopoulos B."/>
            <person name="LaButti K."/>
            <person name="Kuo A."/>
            <person name="Mondo S."/>
            <person name="Riley R."/>
            <person name="Otillar R."/>
            <person name="Haridas S."/>
            <person name="Lipzen A."/>
            <person name="Grimwood J."/>
            <person name="Schmutz J."/>
            <person name="Clum A."/>
            <person name="Reid I.D."/>
            <person name="Moisan M.C."/>
            <person name="Butler G."/>
            <person name="Nguyen T.T.M."/>
            <person name="Dewar K."/>
            <person name="Conant G."/>
            <person name="Drula E."/>
            <person name="Henrissat B."/>
            <person name="Hansel C."/>
            <person name="Singer S."/>
            <person name="Hutchinson M.I."/>
            <person name="de Vries R.P."/>
            <person name="Natvig D.O."/>
            <person name="Powell A.J."/>
            <person name="Tsang A."/>
            <person name="Grigoriev I.V."/>
        </authorList>
    </citation>
    <scope>NUCLEOTIDE SEQUENCE [LARGE SCALE GENOMIC DNA]</scope>
    <source>
        <strain evidence="2 3">CBS 494.80</strain>
    </source>
</reference>
<dbReference type="PROSITE" id="PS51782">
    <property type="entry name" value="LYSM"/>
    <property type="match status" value="1"/>
</dbReference>
<dbReference type="CDD" id="cd00118">
    <property type="entry name" value="LysM"/>
    <property type="match status" value="1"/>
</dbReference>
<name>A0ABR4CCN4_9HELO</name>
<dbReference type="Gene3D" id="3.10.350.10">
    <property type="entry name" value="LysM domain"/>
    <property type="match status" value="1"/>
</dbReference>
<evidence type="ECO:0000313" key="3">
    <source>
        <dbReference type="Proteomes" id="UP001595075"/>
    </source>
</evidence>
<organism evidence="2 3">
    <name type="scientific">Oculimacula yallundae</name>
    <dbReference type="NCBI Taxonomy" id="86028"/>
    <lineage>
        <taxon>Eukaryota</taxon>
        <taxon>Fungi</taxon>
        <taxon>Dikarya</taxon>
        <taxon>Ascomycota</taxon>
        <taxon>Pezizomycotina</taxon>
        <taxon>Leotiomycetes</taxon>
        <taxon>Helotiales</taxon>
        <taxon>Ploettnerulaceae</taxon>
        <taxon>Oculimacula</taxon>
    </lineage>
</organism>
<sequence length="338" mass="37266">MQPTRSCSLTFDFDQVLKSPGATSPSVSNAPPVSPKSTLRDWVHPTRYELLPPIILEASSFSTTIMLYLHPQSPLAIAAFFLIALFPTVSADDCVPWTWSWRSGARVGIVDDAVTSPLRAAVNTYQRAATIEPGDVNCRSWTQTYDEVGYWSCSQLADDYGITLDKFWILNPTLAPDCEAIMPNTEYCVDGFIEPLRSTDGFCGPNHKNATCIGSDFGQCCNAGTWKCGQTDDDCSNGICWEGQCPGHMVYTTNGNCGYQNGNTLCAALQQPYIMIHIKYSKQEPNTNKLITLIVGEDPDKFVLGQTCLPYAKLVPEFDYVGPVLTGISSWGPEYRMR</sequence>
<dbReference type="Proteomes" id="UP001595075">
    <property type="component" value="Unassembled WGS sequence"/>
</dbReference>
<gene>
    <name evidence="2" type="ORF">VTL71DRAFT_1388</name>
</gene>
<dbReference type="EMBL" id="JAZHXI010000010">
    <property type="protein sequence ID" value="KAL2066964.1"/>
    <property type="molecule type" value="Genomic_DNA"/>
</dbReference>
<feature type="domain" description="LysM" evidence="1">
    <location>
        <begin position="143"/>
        <end position="189"/>
    </location>
</feature>
<proteinExistence type="predicted"/>
<protein>
    <recommendedName>
        <fullName evidence="1">LysM domain-containing protein</fullName>
    </recommendedName>
</protein>
<dbReference type="InterPro" id="IPR036779">
    <property type="entry name" value="LysM_dom_sf"/>
</dbReference>
<comment type="caution">
    <text evidence="2">The sequence shown here is derived from an EMBL/GenBank/DDBJ whole genome shotgun (WGS) entry which is preliminary data.</text>
</comment>
<keyword evidence="3" id="KW-1185">Reference proteome</keyword>
<accession>A0ABR4CCN4</accession>